<evidence type="ECO:0000313" key="1">
    <source>
        <dbReference type="EMBL" id="KAK2596055.1"/>
    </source>
</evidence>
<accession>A0AAD9S3L8</accession>
<gene>
    <name evidence="1" type="ORF">N8I77_013563</name>
</gene>
<dbReference type="Proteomes" id="UP001265746">
    <property type="component" value="Unassembled WGS sequence"/>
</dbReference>
<organism evidence="1 2">
    <name type="scientific">Phomopsis amygdali</name>
    <name type="common">Fusicoccum amygdali</name>
    <dbReference type="NCBI Taxonomy" id="1214568"/>
    <lineage>
        <taxon>Eukaryota</taxon>
        <taxon>Fungi</taxon>
        <taxon>Dikarya</taxon>
        <taxon>Ascomycota</taxon>
        <taxon>Pezizomycotina</taxon>
        <taxon>Sordariomycetes</taxon>
        <taxon>Sordariomycetidae</taxon>
        <taxon>Diaporthales</taxon>
        <taxon>Diaporthaceae</taxon>
        <taxon>Diaporthe</taxon>
    </lineage>
</organism>
<evidence type="ECO:0000313" key="2">
    <source>
        <dbReference type="Proteomes" id="UP001265746"/>
    </source>
</evidence>
<dbReference type="EMBL" id="JAUJFL010000012">
    <property type="protein sequence ID" value="KAK2596055.1"/>
    <property type="molecule type" value="Genomic_DNA"/>
</dbReference>
<reference evidence="1" key="1">
    <citation type="submission" date="2023-06" db="EMBL/GenBank/DDBJ databases">
        <authorList>
            <person name="Noh H."/>
        </authorList>
    </citation>
    <scope>NUCLEOTIDE SEQUENCE</scope>
    <source>
        <strain evidence="1">DUCC20226</strain>
    </source>
</reference>
<dbReference type="AlphaFoldDB" id="A0AAD9S3L8"/>
<keyword evidence="2" id="KW-1185">Reference proteome</keyword>
<sequence>MTGAFAYLVNKAADHPGDTAGTNQAKLLRIGENDGWTTLLAAAIEVAKLRAVVVQDISIDVLHENNQLFAVASSHLSADDDLSHAFEFRTVTEFENMSGMRSRNMSLRAG</sequence>
<comment type="caution">
    <text evidence="1">The sequence shown here is derived from an EMBL/GenBank/DDBJ whole genome shotgun (WGS) entry which is preliminary data.</text>
</comment>
<proteinExistence type="predicted"/>
<protein>
    <submittedName>
        <fullName evidence="1">Uncharacterized protein</fullName>
    </submittedName>
</protein>
<name>A0AAD9S3L8_PHOAM</name>